<proteinExistence type="inferred from homology"/>
<evidence type="ECO:0000313" key="6">
    <source>
        <dbReference type="EMBL" id="MDY0407552.1"/>
    </source>
</evidence>
<protein>
    <recommendedName>
        <fullName evidence="3">Regulatory protein RecX</fullName>
    </recommendedName>
</protein>
<comment type="subcellular location">
    <subcellularLocation>
        <location evidence="1">Cytoplasm</location>
    </subcellularLocation>
</comment>
<dbReference type="Proteomes" id="UP001275315">
    <property type="component" value="Unassembled WGS sequence"/>
</dbReference>
<sequence length="54" mass="6453">MEAVMIQGNKLLRRYTGKFTGFELQAKLKEGLFRRGFTFDLIQKYIMEYVVEDE</sequence>
<evidence type="ECO:0000256" key="4">
    <source>
        <dbReference type="ARBA" id="ARBA00022490"/>
    </source>
</evidence>
<dbReference type="Pfam" id="PF21981">
    <property type="entry name" value="RecX_HTH3"/>
    <property type="match status" value="1"/>
</dbReference>
<comment type="caution">
    <text evidence="6">The sequence shown here is derived from an EMBL/GenBank/DDBJ whole genome shotgun (WGS) entry which is preliminary data.</text>
</comment>
<evidence type="ECO:0000313" key="7">
    <source>
        <dbReference type="Proteomes" id="UP001275315"/>
    </source>
</evidence>
<reference evidence="6 7" key="1">
    <citation type="submission" date="2023-10" db="EMBL/GenBank/DDBJ databases">
        <title>Virgibacillus soli CC-YMP-6 genome.</title>
        <authorList>
            <person name="Miliotis G."/>
            <person name="Sengupta P."/>
            <person name="Hameed A."/>
            <person name="Chuvochina M."/>
            <person name="Mcdonagh F."/>
            <person name="Simpson A.C."/>
            <person name="Singh N.K."/>
            <person name="Rekha P.D."/>
            <person name="Raman K."/>
            <person name="Hugenholtz P."/>
            <person name="Venkateswaran K."/>
        </authorList>
    </citation>
    <scope>NUCLEOTIDE SEQUENCE [LARGE SCALE GENOMIC DNA]</scope>
    <source>
        <strain evidence="6 7">CC-YMP-6</strain>
    </source>
</reference>
<evidence type="ECO:0000256" key="3">
    <source>
        <dbReference type="ARBA" id="ARBA00018111"/>
    </source>
</evidence>
<evidence type="ECO:0000256" key="1">
    <source>
        <dbReference type="ARBA" id="ARBA00004496"/>
    </source>
</evidence>
<gene>
    <name evidence="6" type="ORF">RWD45_01545</name>
</gene>
<dbReference type="RefSeq" id="WP_320378358.1">
    <property type="nucleotide sequence ID" value="NZ_JAWDIQ010000001.1"/>
</dbReference>
<organism evidence="6 7">
    <name type="scientific">Paracerasibacillus soli</name>
    <dbReference type="NCBI Taxonomy" id="480284"/>
    <lineage>
        <taxon>Bacteria</taxon>
        <taxon>Bacillati</taxon>
        <taxon>Bacillota</taxon>
        <taxon>Bacilli</taxon>
        <taxon>Bacillales</taxon>
        <taxon>Bacillaceae</taxon>
        <taxon>Paracerasibacillus</taxon>
    </lineage>
</organism>
<accession>A0ABU5CMF4</accession>
<comment type="similarity">
    <text evidence="2">Belongs to the RecX family.</text>
</comment>
<dbReference type="EMBL" id="JAWDIQ010000001">
    <property type="protein sequence ID" value="MDY0407552.1"/>
    <property type="molecule type" value="Genomic_DNA"/>
</dbReference>
<dbReference type="InterPro" id="IPR036388">
    <property type="entry name" value="WH-like_DNA-bd_sf"/>
</dbReference>
<name>A0ABU5CMF4_9BACI</name>
<keyword evidence="7" id="KW-1185">Reference proteome</keyword>
<feature type="domain" description="RecX third three-helical" evidence="5">
    <location>
        <begin position="2"/>
        <end position="46"/>
    </location>
</feature>
<keyword evidence="4" id="KW-0963">Cytoplasm</keyword>
<evidence type="ECO:0000256" key="2">
    <source>
        <dbReference type="ARBA" id="ARBA00009695"/>
    </source>
</evidence>
<evidence type="ECO:0000259" key="5">
    <source>
        <dbReference type="Pfam" id="PF21981"/>
    </source>
</evidence>
<dbReference type="Gene3D" id="1.10.10.10">
    <property type="entry name" value="Winged helix-like DNA-binding domain superfamily/Winged helix DNA-binding domain"/>
    <property type="match status" value="1"/>
</dbReference>
<dbReference type="InterPro" id="IPR053925">
    <property type="entry name" value="RecX_HTH_3rd"/>
</dbReference>